<dbReference type="AlphaFoldDB" id="A0A8R2M5K7"/>
<keyword evidence="4" id="KW-1185">Reference proteome</keyword>
<feature type="region of interest" description="Disordered" evidence="1">
    <location>
        <begin position="42"/>
        <end position="97"/>
    </location>
</feature>
<keyword evidence="2" id="KW-0732">Signal</keyword>
<dbReference type="RefSeq" id="XP_037875176.1">
    <property type="nucleotide sequence ID" value="XM_038019248.2"/>
</dbReference>
<organism evidence="3 4">
    <name type="scientific">Bombyx mori</name>
    <name type="common">Silk moth</name>
    <dbReference type="NCBI Taxonomy" id="7091"/>
    <lineage>
        <taxon>Eukaryota</taxon>
        <taxon>Metazoa</taxon>
        <taxon>Ecdysozoa</taxon>
        <taxon>Arthropoda</taxon>
        <taxon>Hexapoda</taxon>
        <taxon>Insecta</taxon>
        <taxon>Pterygota</taxon>
        <taxon>Neoptera</taxon>
        <taxon>Endopterygota</taxon>
        <taxon>Lepidoptera</taxon>
        <taxon>Glossata</taxon>
        <taxon>Ditrysia</taxon>
        <taxon>Bombycoidea</taxon>
        <taxon>Bombycidae</taxon>
        <taxon>Bombycinae</taxon>
        <taxon>Bombyx</taxon>
    </lineage>
</organism>
<protein>
    <submittedName>
        <fullName evidence="3">Uncharacterized protein</fullName>
    </submittedName>
</protein>
<accession>A0A8R2M5K7</accession>
<feature type="compositionally biased region" description="Basic and acidic residues" evidence="1">
    <location>
        <begin position="182"/>
        <end position="194"/>
    </location>
</feature>
<sequence>MKTIYFVLLISVCAVSAIYLPDDSISADLDKYKSESFGSKLYSESKSYDDDNDSDSESDNENDSKYDSKDDSKGDSKDDSKDDSDYSKDSNSVEKLEKERQKLLKKEKEWILKKEKKELERNLKKQKKELEKNLKKEKKELELLYKKEKEEKDSESKSIENLYKQEKIWEKEDKKSKKLEAKEKKKLEKDDKKNQAKKGKKNQKKEVNVDIDIDQDSNEFLNVDILVEKIYNGYGLTDLNTDIEKKIALQKFLEVELGISAKSTIEERNQAILDFVTKISVNTQTKDVAQKNLFDKLNILGVNYILKELENEIIELGSDELNKITNPLINTVDQTVKEKTYLVQAALNALTGFYAKPKSSEGWINDVIPLTSDTASSSWDAATSKSDASFKADVDSEASETALPASDAEKSETNTVSLWNDDVTPSKNVKSVAADVSVTADGNTATVDTETSSSTSVAGATVEISSKGPVVDLITDAAISTTAVVAKDASPSEGSEYVSADTSSSSAIVTIRSDEPTVDGKLINEEPKGTINDEVTPAVNEVSSGPSTIVAAPAVVVNDVIESPTGVSATEVINDEVSVGSKTIVAAPAVVVNDPIESSTGASATEVINDEVSVGSKTIVAAPAVVVNDVIESSTGASATEVINDEVSVGSKTIVAAPAVVVNDVIESSTGASATEVINDEVSVGSKTIVAAPAVVVNDPIESSTGASATEVINDEALVSSKTIEVETTTAAEVVAEPAVLNTEAPQDLSTKILADAVPEAVIVTAPEAETAITTGSPTVDLETIKPEVVTEEIVVVESKPVETVTAETGATLIEVKSQ</sequence>
<reference evidence="4" key="1">
    <citation type="journal article" date="2008" name="Insect Biochem. Mol. Biol.">
        <title>The genome of a lepidopteran model insect, the silkworm Bombyx mori.</title>
        <authorList>
            <consortium name="International Silkworm Genome Consortium"/>
        </authorList>
    </citation>
    <scope>NUCLEOTIDE SEQUENCE [LARGE SCALE GENOMIC DNA]</scope>
    <source>
        <strain evidence="4">p50T</strain>
    </source>
</reference>
<feature type="signal peptide" evidence="2">
    <location>
        <begin position="1"/>
        <end position="17"/>
    </location>
</feature>
<evidence type="ECO:0000256" key="2">
    <source>
        <dbReference type="SAM" id="SignalP"/>
    </source>
</evidence>
<feature type="region of interest" description="Disordered" evidence="1">
    <location>
        <begin position="390"/>
        <end position="415"/>
    </location>
</feature>
<feature type="region of interest" description="Disordered" evidence="1">
    <location>
        <begin position="182"/>
        <end position="205"/>
    </location>
</feature>
<reference evidence="3" key="2">
    <citation type="submission" date="2022-06" db="UniProtKB">
        <authorList>
            <consortium name="EnsemblMetazoa"/>
        </authorList>
    </citation>
    <scope>IDENTIFICATION</scope>
    <source>
        <strain evidence="3">p50T (Dazao)</strain>
    </source>
</reference>
<dbReference type="GeneID" id="119630310"/>
<evidence type="ECO:0000313" key="4">
    <source>
        <dbReference type="Proteomes" id="UP000005204"/>
    </source>
</evidence>
<proteinExistence type="predicted"/>
<dbReference type="EnsemblMetazoa" id="XM_038019248.1">
    <property type="protein sequence ID" value="XP_037875176.1"/>
    <property type="gene ID" value="LOC119630310"/>
</dbReference>
<name>A0A8R2M5K7_BOMMO</name>
<dbReference type="KEGG" id="bmor:119630310"/>
<evidence type="ECO:0000256" key="1">
    <source>
        <dbReference type="SAM" id="MobiDB-lite"/>
    </source>
</evidence>
<feature type="compositionally biased region" description="Acidic residues" evidence="1">
    <location>
        <begin position="50"/>
        <end position="61"/>
    </location>
</feature>
<evidence type="ECO:0000313" key="3">
    <source>
        <dbReference type="EnsemblMetazoa" id="XP_037875176.1"/>
    </source>
</evidence>
<feature type="chain" id="PRO_5035872857" evidence="2">
    <location>
        <begin position="18"/>
        <end position="819"/>
    </location>
</feature>
<feature type="compositionally biased region" description="Basic and acidic residues" evidence="1">
    <location>
        <begin position="62"/>
        <end position="97"/>
    </location>
</feature>
<dbReference type="Proteomes" id="UP000005204">
    <property type="component" value="Unassembled WGS sequence"/>
</dbReference>